<dbReference type="EMBL" id="JBHTGL010000008">
    <property type="protein sequence ID" value="MFD0624281.1"/>
    <property type="molecule type" value="Genomic_DNA"/>
</dbReference>
<gene>
    <name evidence="7" type="ORF">ACFQ2K_17415</name>
    <name evidence="8" type="ORF">ACFQ2K_54005</name>
    <name evidence="9" type="ORF">ACFQ2K_54390</name>
</gene>
<reference evidence="10" key="2">
    <citation type="journal article" date="2019" name="Int. J. Syst. Evol. Microbiol.">
        <title>The Global Catalogue of Microorganisms (GCM) 10K type strain sequencing project: providing services to taxonomists for standard genome sequencing and annotation.</title>
        <authorList>
            <consortium name="The Broad Institute Genomics Platform"/>
            <consortium name="The Broad Institute Genome Sequencing Center for Infectious Disease"/>
            <person name="Wu L."/>
            <person name="Ma J."/>
        </authorList>
    </citation>
    <scope>NUCLEOTIDE SEQUENCE [LARGE SCALE GENOMIC DNA]</scope>
    <source>
        <strain evidence="10">JCM 12607</strain>
    </source>
</reference>
<proteinExistence type="inferred from homology"/>
<evidence type="ECO:0000256" key="1">
    <source>
        <dbReference type="ARBA" id="ARBA00007074"/>
    </source>
</evidence>
<keyword evidence="4" id="KW-0788">Thiol protease</keyword>
<evidence type="ECO:0000256" key="5">
    <source>
        <dbReference type="SAM" id="MobiDB-lite"/>
    </source>
</evidence>
<comment type="caution">
    <text evidence="7">The sequence shown here is derived from an EMBL/GenBank/DDBJ whole genome shotgun (WGS) entry which is preliminary data.</text>
</comment>
<feature type="compositionally biased region" description="Low complexity" evidence="5">
    <location>
        <begin position="205"/>
        <end position="218"/>
    </location>
</feature>
<evidence type="ECO:0000313" key="8">
    <source>
        <dbReference type="EMBL" id="MFD0630180.1"/>
    </source>
</evidence>
<evidence type="ECO:0000313" key="9">
    <source>
        <dbReference type="EMBL" id="MFD0630246.1"/>
    </source>
</evidence>
<dbReference type="InterPro" id="IPR038765">
    <property type="entry name" value="Papain-like_cys_pep_sf"/>
</dbReference>
<dbReference type="EMBL" id="JBHTGL010000014">
    <property type="protein sequence ID" value="MFD0630180.1"/>
    <property type="molecule type" value="Genomic_DNA"/>
</dbReference>
<name>A0ABW2WRV5_9ACTN</name>
<dbReference type="EMBL" id="JBHTGL010000015">
    <property type="protein sequence ID" value="MFD0630246.1"/>
    <property type="molecule type" value="Genomic_DNA"/>
</dbReference>
<evidence type="ECO:0000259" key="6">
    <source>
        <dbReference type="PROSITE" id="PS51935"/>
    </source>
</evidence>
<evidence type="ECO:0000256" key="4">
    <source>
        <dbReference type="ARBA" id="ARBA00022807"/>
    </source>
</evidence>
<feature type="compositionally biased region" description="Low complexity" evidence="5">
    <location>
        <begin position="226"/>
        <end position="235"/>
    </location>
</feature>
<dbReference type="PROSITE" id="PS51935">
    <property type="entry name" value="NLPC_P60"/>
    <property type="match status" value="1"/>
</dbReference>
<dbReference type="PANTHER" id="PTHR47359:SF3">
    <property type="entry name" value="NLP_P60 DOMAIN-CONTAINING PROTEIN-RELATED"/>
    <property type="match status" value="1"/>
</dbReference>
<sequence>MLNGGGREEDDGALVGLCATGPLLLALPILGIGAGTASASCSTDGAQGVDASAVAKQVKAILDGGDKGSVSVPGLDAPADQVPNAKTIQATGVAMNIPARGQVVALATALQESGLRNLTYGDRNSLGLFQQRPSMGWGTASQILDPVHASTKFYEGLKKVSGWQSLSVTQAAQAVQKSGFPEAYAKWEPLATALQKAIEPLLQKAGGASPNPSPSGSADTGSPSPDSAGGCSADGDGTDFGTIPAGALPDEYKIPASAPPKVQTAIRWALGQLGTPYQWGGTCTDSHGKNPMGRCDCSSLMQGAYKAAGVTLTRTTYTQVKDGKAVSVDALKPGDLLFTEGTAAVPEHVGMAIGQGLIVHAPHTGDVVRITTVASWKSRILAARRVV</sequence>
<reference evidence="7" key="3">
    <citation type="submission" date="2024-09" db="EMBL/GenBank/DDBJ databases">
        <authorList>
            <person name="Sun Q."/>
            <person name="Mori K."/>
        </authorList>
    </citation>
    <scope>NUCLEOTIDE SEQUENCE</scope>
    <source>
        <strain evidence="7">JCM 12607</strain>
    </source>
</reference>
<reference evidence="7" key="1">
    <citation type="journal article" date="2014" name="Int. J. Syst. Evol. Microbiol.">
        <title>Complete genome of a new Firmicutes species belonging to the dominant human colonic microbiota ('Ruminococcus bicirculans') reveals two chromosomes and a selective capacity to utilize plant glucans.</title>
        <authorList>
            <consortium name="NISC Comparative Sequencing Program"/>
            <person name="Wegmann U."/>
            <person name="Louis P."/>
            <person name="Goesmann A."/>
            <person name="Henrissat B."/>
            <person name="Duncan S.H."/>
            <person name="Flint H.J."/>
        </authorList>
    </citation>
    <scope>NUCLEOTIDE SEQUENCE</scope>
    <source>
        <strain evidence="7">JCM 12607</strain>
    </source>
</reference>
<comment type="similarity">
    <text evidence="1">Belongs to the peptidase C40 family.</text>
</comment>
<evidence type="ECO:0000256" key="2">
    <source>
        <dbReference type="ARBA" id="ARBA00022670"/>
    </source>
</evidence>
<evidence type="ECO:0000313" key="7">
    <source>
        <dbReference type="EMBL" id="MFD0624281.1"/>
    </source>
</evidence>
<organism evidence="7 10">
    <name type="scientific">Streptomyces sanglieri</name>
    <dbReference type="NCBI Taxonomy" id="193460"/>
    <lineage>
        <taxon>Bacteria</taxon>
        <taxon>Bacillati</taxon>
        <taxon>Actinomycetota</taxon>
        <taxon>Actinomycetes</taxon>
        <taxon>Kitasatosporales</taxon>
        <taxon>Streptomycetaceae</taxon>
        <taxon>Streptomyces</taxon>
    </lineage>
</organism>
<protein>
    <submittedName>
        <fullName evidence="7">C40 family peptidase</fullName>
    </submittedName>
</protein>
<dbReference type="SUPFAM" id="SSF54001">
    <property type="entry name" value="Cysteine proteinases"/>
    <property type="match status" value="1"/>
</dbReference>
<evidence type="ECO:0000256" key="3">
    <source>
        <dbReference type="ARBA" id="ARBA00022801"/>
    </source>
</evidence>
<dbReference type="InterPro" id="IPR000064">
    <property type="entry name" value="NLP_P60_dom"/>
</dbReference>
<feature type="domain" description="NlpC/P60" evidence="6">
    <location>
        <begin position="259"/>
        <end position="387"/>
    </location>
</feature>
<dbReference type="InterPro" id="IPR051794">
    <property type="entry name" value="PG_Endopeptidase_C40"/>
</dbReference>
<dbReference type="Gene3D" id="3.90.1720.10">
    <property type="entry name" value="endopeptidase domain like (from Nostoc punctiforme)"/>
    <property type="match status" value="1"/>
</dbReference>
<accession>A0ABW2WRV5</accession>
<keyword evidence="2" id="KW-0645">Protease</keyword>
<keyword evidence="3" id="KW-0378">Hydrolase</keyword>
<dbReference type="Proteomes" id="UP001596915">
    <property type="component" value="Unassembled WGS sequence"/>
</dbReference>
<dbReference type="PANTHER" id="PTHR47359">
    <property type="entry name" value="PEPTIDOGLYCAN DL-ENDOPEPTIDASE CWLO"/>
    <property type="match status" value="1"/>
</dbReference>
<evidence type="ECO:0000313" key="10">
    <source>
        <dbReference type="Proteomes" id="UP001596915"/>
    </source>
</evidence>
<feature type="region of interest" description="Disordered" evidence="5">
    <location>
        <begin position="204"/>
        <end position="246"/>
    </location>
</feature>
<keyword evidence="10" id="KW-1185">Reference proteome</keyword>
<dbReference type="Pfam" id="PF00877">
    <property type="entry name" value="NLPC_P60"/>
    <property type="match status" value="1"/>
</dbReference>